<sequence>MGNCLPRHRSRLPIYDDGRCAICLESHVIKSKPECGHVFCFQCLVKWCRVKLECPTCKQPFTEFHNQAIGSPENGKFDQKYRPGPPAAPSASNRRTTRSEVPTIGRTVVPTVTTAVRTAPTVVPTVPTAVPTVSTRRTVRFQNNGVTITVTAENFIEVLIDENLVVNNVAQAQARYDLLGIIIAEVERVRAGESRPNFTPDNVRLLPKLFTCRQKYRMMLRMN</sequence>
<evidence type="ECO:0000313" key="22">
    <source>
        <dbReference type="Proteomes" id="UP000789390"/>
    </source>
</evidence>
<dbReference type="PROSITE" id="PS50089">
    <property type="entry name" value="ZF_RING_2"/>
    <property type="match status" value="1"/>
</dbReference>
<evidence type="ECO:0000256" key="4">
    <source>
        <dbReference type="ARBA" id="ARBA00008704"/>
    </source>
</evidence>
<dbReference type="Proteomes" id="UP000789390">
    <property type="component" value="Unassembled WGS sequence"/>
</dbReference>
<evidence type="ECO:0000313" key="21">
    <source>
        <dbReference type="EMBL" id="CAH0104571.1"/>
    </source>
</evidence>
<dbReference type="InterPro" id="IPR025654">
    <property type="entry name" value="PEX2/10"/>
</dbReference>
<accession>A0A8J2WMK4</accession>
<keyword evidence="7" id="KW-0962">Peroxisome biogenesis</keyword>
<evidence type="ECO:0000256" key="12">
    <source>
        <dbReference type="ARBA" id="ARBA00022786"/>
    </source>
</evidence>
<evidence type="ECO:0000256" key="6">
    <source>
        <dbReference type="ARBA" id="ARBA00022448"/>
    </source>
</evidence>
<dbReference type="OrthoDB" id="9049620at2759"/>
<dbReference type="InterPro" id="IPR017907">
    <property type="entry name" value="Znf_RING_CS"/>
</dbReference>
<keyword evidence="12" id="KW-0833">Ubl conjugation pathway</keyword>
<dbReference type="GO" id="GO:0008270">
    <property type="term" value="F:zinc ion binding"/>
    <property type="evidence" value="ECO:0007669"/>
    <property type="project" value="UniProtKB-KW"/>
</dbReference>
<dbReference type="InterPro" id="IPR001841">
    <property type="entry name" value="Znf_RING"/>
</dbReference>
<keyword evidence="17" id="KW-0576">Peroxisome</keyword>
<evidence type="ECO:0000256" key="5">
    <source>
        <dbReference type="ARBA" id="ARBA00012483"/>
    </source>
</evidence>
<evidence type="ECO:0000256" key="2">
    <source>
        <dbReference type="ARBA" id="ARBA00004585"/>
    </source>
</evidence>
<keyword evidence="11 18" id="KW-0863">Zinc-finger</keyword>
<evidence type="ECO:0000256" key="13">
    <source>
        <dbReference type="ARBA" id="ARBA00022833"/>
    </source>
</evidence>
<dbReference type="EC" id="2.3.2.27" evidence="5"/>
<dbReference type="GO" id="GO:0016558">
    <property type="term" value="P:protein import into peroxisome matrix"/>
    <property type="evidence" value="ECO:0007669"/>
    <property type="project" value="InterPro"/>
</dbReference>
<keyword evidence="15" id="KW-1133">Transmembrane helix</keyword>
<dbReference type="SMART" id="SM00184">
    <property type="entry name" value="RING"/>
    <property type="match status" value="1"/>
</dbReference>
<organism evidence="21 22">
    <name type="scientific">Daphnia galeata</name>
    <dbReference type="NCBI Taxonomy" id="27404"/>
    <lineage>
        <taxon>Eukaryota</taxon>
        <taxon>Metazoa</taxon>
        <taxon>Ecdysozoa</taxon>
        <taxon>Arthropoda</taxon>
        <taxon>Crustacea</taxon>
        <taxon>Branchiopoda</taxon>
        <taxon>Diplostraca</taxon>
        <taxon>Cladocera</taxon>
        <taxon>Anomopoda</taxon>
        <taxon>Daphniidae</taxon>
        <taxon>Daphnia</taxon>
    </lineage>
</organism>
<keyword evidence="22" id="KW-1185">Reference proteome</keyword>
<comment type="caution">
    <text evidence="21">The sequence shown here is derived from an EMBL/GenBank/DDBJ whole genome shotgun (WGS) entry which is preliminary data.</text>
</comment>
<comment type="subcellular location">
    <subcellularLocation>
        <location evidence="2">Peroxisome membrane</location>
        <topology evidence="2">Multi-pass membrane protein</topology>
    </subcellularLocation>
</comment>
<evidence type="ECO:0000256" key="11">
    <source>
        <dbReference type="ARBA" id="ARBA00022771"/>
    </source>
</evidence>
<protein>
    <recommendedName>
        <fullName evidence="5">RING-type E3 ubiquitin transferase</fullName>
        <ecNumber evidence="5">2.3.2.27</ecNumber>
    </recommendedName>
</protein>
<evidence type="ECO:0000256" key="18">
    <source>
        <dbReference type="PROSITE-ProRule" id="PRU00175"/>
    </source>
</evidence>
<keyword evidence="14" id="KW-0653">Protein transport</keyword>
<dbReference type="GO" id="GO:0005778">
    <property type="term" value="C:peroxisomal membrane"/>
    <property type="evidence" value="ECO:0007669"/>
    <property type="project" value="UniProtKB-SubCell"/>
</dbReference>
<comment type="catalytic activity">
    <reaction evidence="1">
        <text>S-ubiquitinyl-[E2 ubiquitin-conjugating enzyme]-L-cysteine + [acceptor protein]-L-lysine = [E2 ubiquitin-conjugating enzyme]-L-cysteine + N(6)-ubiquitinyl-[acceptor protein]-L-lysine.</text>
        <dbReference type="EC" id="2.3.2.27"/>
    </reaction>
</comment>
<dbReference type="InterPro" id="IPR013083">
    <property type="entry name" value="Znf_RING/FYVE/PHD"/>
</dbReference>
<keyword evidence="10" id="KW-0479">Metal-binding</keyword>
<evidence type="ECO:0000256" key="10">
    <source>
        <dbReference type="ARBA" id="ARBA00022723"/>
    </source>
</evidence>
<dbReference type="PROSITE" id="PS00518">
    <property type="entry name" value="ZF_RING_1"/>
    <property type="match status" value="1"/>
</dbReference>
<evidence type="ECO:0000256" key="16">
    <source>
        <dbReference type="ARBA" id="ARBA00023136"/>
    </source>
</evidence>
<evidence type="ECO:0000259" key="20">
    <source>
        <dbReference type="PROSITE" id="PS50089"/>
    </source>
</evidence>
<dbReference type="EMBL" id="CAKKLH010000146">
    <property type="protein sequence ID" value="CAH0104571.1"/>
    <property type="molecule type" value="Genomic_DNA"/>
</dbReference>
<evidence type="ECO:0000256" key="1">
    <source>
        <dbReference type="ARBA" id="ARBA00000900"/>
    </source>
</evidence>
<keyword evidence="13" id="KW-0862">Zinc</keyword>
<feature type="region of interest" description="Disordered" evidence="19">
    <location>
        <begin position="68"/>
        <end position="100"/>
    </location>
</feature>
<dbReference type="SUPFAM" id="SSF57850">
    <property type="entry name" value="RING/U-box"/>
    <property type="match status" value="1"/>
</dbReference>
<evidence type="ECO:0000256" key="9">
    <source>
        <dbReference type="ARBA" id="ARBA00022692"/>
    </source>
</evidence>
<evidence type="ECO:0000256" key="19">
    <source>
        <dbReference type="SAM" id="MobiDB-lite"/>
    </source>
</evidence>
<evidence type="ECO:0000256" key="7">
    <source>
        <dbReference type="ARBA" id="ARBA00022593"/>
    </source>
</evidence>
<evidence type="ECO:0000256" key="17">
    <source>
        <dbReference type="ARBA" id="ARBA00023140"/>
    </source>
</evidence>
<evidence type="ECO:0000256" key="3">
    <source>
        <dbReference type="ARBA" id="ARBA00004906"/>
    </source>
</evidence>
<name>A0A8J2WMK4_9CRUS</name>
<keyword evidence="9" id="KW-0812">Transmembrane</keyword>
<comment type="pathway">
    <text evidence="3">Protein modification; protein ubiquitination.</text>
</comment>
<keyword evidence="8" id="KW-0808">Transferase</keyword>
<dbReference type="AlphaFoldDB" id="A0A8J2WMK4"/>
<dbReference type="Gene3D" id="3.30.40.10">
    <property type="entry name" value="Zinc/RING finger domain, C3HC4 (zinc finger)"/>
    <property type="match status" value="1"/>
</dbReference>
<evidence type="ECO:0000256" key="14">
    <source>
        <dbReference type="ARBA" id="ARBA00022927"/>
    </source>
</evidence>
<dbReference type="PANTHER" id="PTHR23350:SF0">
    <property type="entry name" value="PEROXISOME BIOGENESIS FACTOR 10"/>
    <property type="match status" value="1"/>
</dbReference>
<proteinExistence type="inferred from homology"/>
<dbReference type="Pfam" id="PF13639">
    <property type="entry name" value="zf-RING_2"/>
    <property type="match status" value="1"/>
</dbReference>
<dbReference type="GO" id="GO:0061630">
    <property type="term" value="F:ubiquitin protein ligase activity"/>
    <property type="evidence" value="ECO:0007669"/>
    <property type="project" value="UniProtKB-EC"/>
</dbReference>
<gene>
    <name evidence="21" type="ORF">DGAL_LOCUS7478</name>
</gene>
<reference evidence="21" key="1">
    <citation type="submission" date="2021-11" db="EMBL/GenBank/DDBJ databases">
        <authorList>
            <person name="Schell T."/>
        </authorList>
    </citation>
    <scope>NUCLEOTIDE SEQUENCE</scope>
    <source>
        <strain evidence="21">M5</strain>
    </source>
</reference>
<feature type="domain" description="RING-type" evidence="20">
    <location>
        <begin position="20"/>
        <end position="58"/>
    </location>
</feature>
<keyword evidence="6" id="KW-0813">Transport</keyword>
<evidence type="ECO:0000256" key="8">
    <source>
        <dbReference type="ARBA" id="ARBA00022679"/>
    </source>
</evidence>
<dbReference type="PANTHER" id="PTHR23350">
    <property type="entry name" value="PEROXISOME ASSEMBLY PROTEIN 10"/>
    <property type="match status" value="1"/>
</dbReference>
<comment type="similarity">
    <text evidence="4">Belongs to the pex2/pex10/pex12 family.</text>
</comment>
<evidence type="ECO:0000256" key="15">
    <source>
        <dbReference type="ARBA" id="ARBA00022989"/>
    </source>
</evidence>
<keyword evidence="16" id="KW-0472">Membrane</keyword>